<feature type="transmembrane region" description="Helical" evidence="12">
    <location>
        <begin position="573"/>
        <end position="592"/>
    </location>
</feature>
<dbReference type="Gene3D" id="1.20.120.350">
    <property type="entry name" value="Voltage-gated potassium channels. Chain C"/>
    <property type="match status" value="4"/>
</dbReference>
<dbReference type="Gene3D" id="1.10.287.70">
    <property type="match status" value="4"/>
</dbReference>
<feature type="region of interest" description="Disordered" evidence="11">
    <location>
        <begin position="1084"/>
        <end position="1157"/>
    </location>
</feature>
<feature type="transmembrane region" description="Helical" evidence="12">
    <location>
        <begin position="1605"/>
        <end position="1622"/>
    </location>
</feature>
<dbReference type="InterPro" id="IPR043203">
    <property type="entry name" value="VGCC_Ca_Na"/>
</dbReference>
<dbReference type="eggNOG" id="KOG2301">
    <property type="taxonomic scope" value="Eukaryota"/>
</dbReference>
<feature type="compositionally biased region" description="Low complexity" evidence="11">
    <location>
        <begin position="836"/>
        <end position="852"/>
    </location>
</feature>
<evidence type="ECO:0000256" key="4">
    <source>
        <dbReference type="ARBA" id="ARBA00022737"/>
    </source>
</evidence>
<feature type="transmembrane region" description="Helical" evidence="12">
    <location>
        <begin position="413"/>
        <end position="430"/>
    </location>
</feature>
<dbReference type="GeneID" id="8247372"/>
<feature type="compositionally biased region" description="Low complexity" evidence="11">
    <location>
        <begin position="1169"/>
        <end position="1180"/>
    </location>
</feature>
<keyword evidence="6 12" id="KW-1133">Transmembrane helix</keyword>
<feature type="transmembrane region" description="Helical" evidence="12">
    <location>
        <begin position="2132"/>
        <end position="2158"/>
    </location>
</feature>
<evidence type="ECO:0000313" key="14">
    <source>
        <dbReference type="EMBL" id="ACO66208.1"/>
    </source>
</evidence>
<comment type="subcellular location">
    <subcellularLocation>
        <location evidence="1">Membrane</location>
        <topology evidence="1">Multi-pass membrane protein</topology>
    </subcellularLocation>
</comment>
<feature type="transmembrane region" description="Helical" evidence="12">
    <location>
        <begin position="2035"/>
        <end position="2063"/>
    </location>
</feature>
<feature type="region of interest" description="Disordered" evidence="11">
    <location>
        <begin position="1411"/>
        <end position="1462"/>
    </location>
</feature>
<feature type="compositionally biased region" description="Acidic residues" evidence="11">
    <location>
        <begin position="701"/>
        <end position="712"/>
    </location>
</feature>
<evidence type="ECO:0000256" key="11">
    <source>
        <dbReference type="SAM" id="MobiDB-lite"/>
    </source>
</evidence>
<feature type="compositionally biased region" description="Low complexity" evidence="11">
    <location>
        <begin position="916"/>
        <end position="933"/>
    </location>
</feature>
<feature type="compositionally biased region" description="Basic and acidic residues" evidence="11">
    <location>
        <begin position="1048"/>
        <end position="1057"/>
    </location>
</feature>
<protein>
    <submittedName>
        <fullName evidence="14">Voltage-gated ion channel superfamily</fullName>
    </submittedName>
</protein>
<keyword evidence="3 12" id="KW-0812">Transmembrane</keyword>
<feature type="transmembrane region" description="Helical" evidence="12">
    <location>
        <begin position="1722"/>
        <end position="1750"/>
    </location>
</feature>
<dbReference type="PANTHER" id="PTHR10037:SF62">
    <property type="entry name" value="SODIUM CHANNEL PROTEIN 60E"/>
    <property type="match status" value="1"/>
</dbReference>
<evidence type="ECO:0000256" key="8">
    <source>
        <dbReference type="ARBA" id="ARBA00023136"/>
    </source>
</evidence>
<proteinExistence type="predicted"/>
<evidence type="ECO:0000256" key="6">
    <source>
        <dbReference type="ARBA" id="ARBA00022989"/>
    </source>
</evidence>
<dbReference type="FunFam" id="1.20.120.350:FF:000009">
    <property type="entry name" value="Voltage-dependent T-type calcium channel subunit alpha"/>
    <property type="match status" value="1"/>
</dbReference>
<keyword evidence="9" id="KW-0325">Glycoprotein</keyword>
<feature type="transmembrane region" description="Helical" evidence="12">
    <location>
        <begin position="1961"/>
        <end position="1979"/>
    </location>
</feature>
<feature type="transmembrane region" description="Helical" evidence="12">
    <location>
        <begin position="155"/>
        <end position="178"/>
    </location>
</feature>
<evidence type="ECO:0000256" key="12">
    <source>
        <dbReference type="SAM" id="Phobius"/>
    </source>
</evidence>
<feature type="transmembrane region" description="Helical" evidence="12">
    <location>
        <begin position="1839"/>
        <end position="1860"/>
    </location>
</feature>
<gene>
    <name evidence="14" type="ORF">MICPUN_62568</name>
</gene>
<dbReference type="PANTHER" id="PTHR10037">
    <property type="entry name" value="VOLTAGE-GATED CATION CHANNEL CALCIUM AND SODIUM"/>
    <property type="match status" value="1"/>
</dbReference>
<keyword evidence="4" id="KW-0677">Repeat</keyword>
<feature type="domain" description="Ion transport" evidence="13">
    <location>
        <begin position="1604"/>
        <end position="1872"/>
    </location>
</feature>
<dbReference type="OMA" id="ERIWTHS"/>
<feature type="transmembrane region" description="Helical" evidence="12">
    <location>
        <begin position="537"/>
        <end position="558"/>
    </location>
</feature>
<feature type="compositionally biased region" description="Basic and acidic residues" evidence="11">
    <location>
        <begin position="1136"/>
        <end position="1145"/>
    </location>
</feature>
<feature type="region of interest" description="Disordered" evidence="11">
    <location>
        <begin position="825"/>
        <end position="852"/>
    </location>
</feature>
<feature type="domain" description="Ion transport" evidence="13">
    <location>
        <begin position="1922"/>
        <end position="2165"/>
    </location>
</feature>
<feature type="transmembrane region" description="Helical" evidence="12">
    <location>
        <begin position="1924"/>
        <end position="1941"/>
    </location>
</feature>
<evidence type="ECO:0000256" key="3">
    <source>
        <dbReference type="ARBA" id="ARBA00022692"/>
    </source>
</evidence>
<feature type="compositionally biased region" description="Polar residues" evidence="11">
    <location>
        <begin position="986"/>
        <end position="997"/>
    </location>
</feature>
<dbReference type="InParanoid" id="C1EEB8"/>
<evidence type="ECO:0000256" key="9">
    <source>
        <dbReference type="ARBA" id="ARBA00023180"/>
    </source>
</evidence>
<dbReference type="FunFam" id="1.10.287.70:FF:000117">
    <property type="entry name" value="Voltage-gated Ca2+ channel, alpha subunit"/>
    <property type="match status" value="1"/>
</dbReference>
<keyword evidence="10" id="KW-0407">Ion channel</keyword>
<feature type="transmembrane region" description="Helical" evidence="12">
    <location>
        <begin position="1679"/>
        <end position="1701"/>
    </location>
</feature>
<keyword evidence="7" id="KW-0406">Ion transport</keyword>
<feature type="transmembrane region" description="Helical" evidence="12">
    <location>
        <begin position="450"/>
        <end position="471"/>
    </location>
</feature>
<feature type="transmembrane region" description="Helical" evidence="12">
    <location>
        <begin position="1642"/>
        <end position="1667"/>
    </location>
</feature>
<dbReference type="KEGG" id="mis:MICPUN_62568"/>
<evidence type="ECO:0000256" key="10">
    <source>
        <dbReference type="ARBA" id="ARBA00023303"/>
    </source>
</evidence>
<feature type="compositionally biased region" description="Low complexity" evidence="11">
    <location>
        <begin position="1443"/>
        <end position="1459"/>
    </location>
</feature>
<keyword evidence="2" id="KW-0813">Transport</keyword>
<feature type="compositionally biased region" description="Low complexity" evidence="11">
    <location>
        <begin position="1087"/>
        <end position="1106"/>
    </location>
</feature>
<feature type="region of interest" description="Disordered" evidence="11">
    <location>
        <begin position="1169"/>
        <end position="1259"/>
    </location>
</feature>
<feature type="transmembrane region" description="Helical" evidence="12">
    <location>
        <begin position="332"/>
        <end position="354"/>
    </location>
</feature>
<feature type="compositionally biased region" description="Acidic residues" evidence="11">
    <location>
        <begin position="1346"/>
        <end position="1356"/>
    </location>
</feature>
<name>C1EEB8_MICCC</name>
<accession>C1EEB8</accession>
<dbReference type="FunFam" id="1.20.120.350:FF:000095">
    <property type="entry name" value="Voltage-gated Ca2+ channel, alpha subunit"/>
    <property type="match status" value="1"/>
</dbReference>
<feature type="region of interest" description="Disordered" evidence="11">
    <location>
        <begin position="916"/>
        <end position="940"/>
    </location>
</feature>
<feature type="transmembrane region" description="Helical" evidence="12">
    <location>
        <begin position="296"/>
        <end position="312"/>
    </location>
</feature>
<feature type="region of interest" description="Disordered" evidence="11">
    <location>
        <begin position="1047"/>
        <end position="1067"/>
    </location>
</feature>
<feature type="region of interest" description="Disordered" evidence="11">
    <location>
        <begin position="699"/>
        <end position="774"/>
    </location>
</feature>
<keyword evidence="5" id="KW-0851">Voltage-gated channel</keyword>
<evidence type="ECO:0000313" key="15">
    <source>
        <dbReference type="Proteomes" id="UP000002009"/>
    </source>
</evidence>
<evidence type="ECO:0000256" key="7">
    <source>
        <dbReference type="ARBA" id="ARBA00023065"/>
    </source>
</evidence>
<evidence type="ECO:0000259" key="13">
    <source>
        <dbReference type="Pfam" id="PF00520"/>
    </source>
</evidence>
<dbReference type="STRING" id="296587.C1EEB8"/>
<feature type="compositionally biased region" description="Basic and acidic residues" evidence="11">
    <location>
        <begin position="1116"/>
        <end position="1128"/>
    </location>
</feature>
<feature type="compositionally biased region" description="Acidic residues" evidence="11">
    <location>
        <begin position="730"/>
        <end position="761"/>
    </location>
</feature>
<feature type="region of interest" description="Disordered" evidence="11">
    <location>
        <begin position="1329"/>
        <end position="1359"/>
    </location>
</feature>
<dbReference type="InterPro" id="IPR027359">
    <property type="entry name" value="Volt_channel_dom_sf"/>
</dbReference>
<feature type="domain" description="Ion transport" evidence="13">
    <location>
        <begin position="83"/>
        <end position="358"/>
    </location>
</feature>
<dbReference type="OrthoDB" id="541396at2759"/>
<dbReference type="SUPFAM" id="SSF81324">
    <property type="entry name" value="Voltage-gated potassium channels"/>
    <property type="match status" value="4"/>
</dbReference>
<dbReference type="GO" id="GO:0001518">
    <property type="term" value="C:voltage-gated sodium channel complex"/>
    <property type="evidence" value="ECO:0007669"/>
    <property type="project" value="TreeGrafter"/>
</dbReference>
<feature type="transmembrane region" description="Helical" evidence="12">
    <location>
        <begin position="604"/>
        <end position="630"/>
    </location>
</feature>
<dbReference type="GO" id="GO:0005248">
    <property type="term" value="F:voltage-gated sodium channel activity"/>
    <property type="evidence" value="ECO:0007669"/>
    <property type="project" value="TreeGrafter"/>
</dbReference>
<feature type="transmembrane region" description="Helical" evidence="12">
    <location>
        <begin position="124"/>
        <end position="143"/>
    </location>
</feature>
<keyword evidence="15" id="KW-1185">Reference proteome</keyword>
<sequence length="2214" mass="244518">MPVVKNPAKKKGPSLEERMRMVAAAEAKARKEKMKKRDRRGPITRFIEWLPKWWTRVNENNTSLYLFHEKSRVRRNAWRLIRWKWFDRTVMAAIVVNCAFLAMYDPTQPDDSSGNQMLNLVEMAFTVIFTVEFVIQIVARNFLIGPGAYLKNPWFFLDFIIVVAGWVALIFTIVGMAGGGNVSGIRTLRALKPLRTISGVPGLRVLVTTIIDSMPFVGNACLILVWLFFVFGVVGIDMFAGELTHRCFTHGGEVLIREEANLPCDPGAAGRLCGVGEFCLDSGLAPNRGYTSFDNILWASLVVFQTITMRGWSDVSDKLEAATGNPDLVKVFFVAAVFIGGFFAMTLITSVLIAEFHKTSVLERKTGTAQDGKAARRMKRRLNRKPWFIRAKRFLKSEWFYQKPLKALVTNRWFDRFVTLLIVANTVTLASEYHGMDQNLFDLLQQINVFLTLAFALEMVLKVLGLGVLAYCSDRMNLFDAAIVIVSIVEMLSSQSSMSVLRAFRLVRVLRSVKFLRQYKRMRQLMENISRGLRGMLDFLLLTLLFVFIFSVLGMQIFGGGDGFAGQRKNFDSFGNSFLLVFEMLTGSDWYNAMWNGMDSEGKWAALFFVAWMLLGHFIILDLLLANMVFNFSLETEDERLEREEKERLQKQILYGDKRDLTRTGGAEVITERMTTRKSRLFAKEAAAMRVWLRETGQSYGDDDDWSSDEEEDTKKKKRAPTLYSTTDGGETDGETDGEGEPREDESSEDDAEDGAPEDEFTTQQVDPQEELKKTLAVGVAVPVNQEQVEEAERKTVQLHGARRPLDKFRAAANKAITGIRMAGDRWQDPNYDGRSTASSPESGSMSSRSHYTDLTGLEGEELEDAILQQDTERKKARRRALMTTVSKLVNRKSRRQLMEEEEAAAAASVSGFDTSTLLTSTSGRRSSSRTGTYSNISGSVDGTGSVLDDIFADTLQRAEAQGQNLSREEVARRMGWDPSALSAVGTKTDTVLSGSSGEEDDGTELSYDGGYGDYASRAHELGFGSLAAHGRVGRAPSMKSGMSFAEKTARLARERSSGNVGRYQGEGVDPEVAAKLRALGIESGEPTTTSSTALPSPDSSRSPSTLRRRSASMSSDRRGGTREDVSHENTPPLRESGREWKSPEAAKMAAKTVGARVAAQPRARAFGRAPAFPGATEARPGGGGAREALRMVPPGVEDRTDATSALEGMSSSGGGGGGGGGATDRGTPPPKAPFTLDPEPAAGSARKKPAPFGAQVRQRREGGLLDRLYRMVAQGAPPEGTAALAPVEGSESRVTMGRRAAAAGAKGGMNRMGIPAPTLAEQLAALGARDEGKTSSGPGPVTEAYEGDGDGDGDGEPSLMARMHAARQRGLVSRQHREGFTPEQTRGRAFAQLISAGAGLMGSNENLAGMANQRPASAGGRTRFANVPPLNLDPLRDGKENTSAPATPSKKPPSRTSSVGAGLSMGVSLAATRVKTQELAKDMMQRMEARRLEMAKIQPITNNDVLLEPMTEDLCLPHIGVVVRGGAADGKRRMDGVPDRDVIVNLPAKLRERPKHAQKKVGEDNILTGGEAPPVYMKHRSLFAFSPQSPFRRVVFMIAFDKKFEYVVLLLIFASSIALIVDDPSVKPGSTTDEVLRGLDLSFTTVFFMEMCTKIISMGLVLHPGAYLRDAWNCLDGLIVVTSVLSLVLNSSSLTIVRSFRILRALRPLRMVRRLRGMQMVMATLARSLPQIGNVLIFGVFQFVVFGILGVQVFGGMFWRCTDPSVTHVDQCQGMFQGPDGNSQLRQWVNPVLNFDHIGNSMLSLFVVTTMDKWFEIAHRGMDVTEVNYQPVANASSINVLFFIAFVLLSSLFWVYLLVGALIDTYRRIAAATGEMVFTTPGQQKWAEALKMKQRQNAALYVDNREPVFFIRKWIYRLVQWKWFEMFIMGCIGFNVFMMILTHEGQPSGLTSAQDSLGGFFTWIFVIECALKMFGLGAKRYFKDPWNRFDFIVVLGSLPEIFGQDMGPGATLLRTFRLGRLFRLLKDAARLRSLFAALVDSVVAMGNVGSLLFLLMFIYSVLGMNLFGKMEHGQFINEGANFENFGNGLLVLFRVFTGDGWSRLMVDTMDCDLVEGFMQGDYYTKCYGSNFAAPLFFVTFISFATFILLNLFIAIMLDKFVDAAQGEGLLSTASFFDLLQRKMLLDGFVERLKQRLEENRIRLGIKKKSGKSR</sequence>
<feature type="transmembrane region" description="Helical" evidence="12">
    <location>
        <begin position="85"/>
        <end position="104"/>
    </location>
</feature>
<feature type="compositionally biased region" description="Gly residues" evidence="11">
    <location>
        <begin position="1212"/>
        <end position="1224"/>
    </location>
</feature>
<dbReference type="Pfam" id="PF00520">
    <property type="entry name" value="Ion_trans"/>
    <property type="match status" value="4"/>
</dbReference>
<dbReference type="EMBL" id="CP001330">
    <property type="protein sequence ID" value="ACO66208.1"/>
    <property type="molecule type" value="Genomic_DNA"/>
</dbReference>
<feature type="transmembrane region" description="Helical" evidence="12">
    <location>
        <begin position="216"/>
        <end position="236"/>
    </location>
</feature>
<feature type="domain" description="Ion transport" evidence="13">
    <location>
        <begin position="411"/>
        <end position="639"/>
    </location>
</feature>
<evidence type="ECO:0000256" key="1">
    <source>
        <dbReference type="ARBA" id="ARBA00004141"/>
    </source>
</evidence>
<dbReference type="RefSeq" id="XP_002504950.1">
    <property type="nucleotide sequence ID" value="XM_002504904.1"/>
</dbReference>
<organism evidence="14 15">
    <name type="scientific">Micromonas commoda (strain RCC299 / NOUM17 / CCMP2709)</name>
    <name type="common">Picoplanktonic green alga</name>
    <dbReference type="NCBI Taxonomy" id="296587"/>
    <lineage>
        <taxon>Eukaryota</taxon>
        <taxon>Viridiplantae</taxon>
        <taxon>Chlorophyta</taxon>
        <taxon>Mamiellophyceae</taxon>
        <taxon>Mamiellales</taxon>
        <taxon>Mamiellaceae</taxon>
        <taxon>Micromonas</taxon>
    </lineage>
</organism>
<dbReference type="InterPro" id="IPR005821">
    <property type="entry name" value="Ion_trans_dom"/>
</dbReference>
<keyword evidence="8 12" id="KW-0472">Membrane</keyword>
<reference evidence="14 15" key="1">
    <citation type="journal article" date="2009" name="Science">
        <title>Green evolution and dynamic adaptations revealed by genomes of the marine picoeukaryotes Micromonas.</title>
        <authorList>
            <person name="Worden A.Z."/>
            <person name="Lee J.H."/>
            <person name="Mock T."/>
            <person name="Rouze P."/>
            <person name="Simmons M.P."/>
            <person name="Aerts A.L."/>
            <person name="Allen A.E."/>
            <person name="Cuvelier M.L."/>
            <person name="Derelle E."/>
            <person name="Everett M.V."/>
            <person name="Foulon E."/>
            <person name="Grimwood J."/>
            <person name="Gundlach H."/>
            <person name="Henrissat B."/>
            <person name="Napoli C."/>
            <person name="McDonald S.M."/>
            <person name="Parker M.S."/>
            <person name="Rombauts S."/>
            <person name="Salamov A."/>
            <person name="Von Dassow P."/>
            <person name="Badger J.H."/>
            <person name="Coutinho P.M."/>
            <person name="Demir E."/>
            <person name="Dubchak I."/>
            <person name="Gentemann C."/>
            <person name="Eikrem W."/>
            <person name="Gready J.E."/>
            <person name="John U."/>
            <person name="Lanier W."/>
            <person name="Lindquist E.A."/>
            <person name="Lucas S."/>
            <person name="Mayer K.F."/>
            <person name="Moreau H."/>
            <person name="Not F."/>
            <person name="Otillar R."/>
            <person name="Panaud O."/>
            <person name="Pangilinan J."/>
            <person name="Paulsen I."/>
            <person name="Piegu B."/>
            <person name="Poliakov A."/>
            <person name="Robbens S."/>
            <person name="Schmutz J."/>
            <person name="Toulza E."/>
            <person name="Wyss T."/>
            <person name="Zelensky A."/>
            <person name="Zhou K."/>
            <person name="Armbrust E.V."/>
            <person name="Bhattacharya D."/>
            <person name="Goodenough U.W."/>
            <person name="Van de Peer Y."/>
            <person name="Grigoriev I.V."/>
        </authorList>
    </citation>
    <scope>NUCLEOTIDE SEQUENCE [LARGE SCALE GENOMIC DNA]</scope>
    <source>
        <strain evidence="15">RCC299 / NOUM17</strain>
    </source>
</reference>
<evidence type="ECO:0000256" key="5">
    <source>
        <dbReference type="ARBA" id="ARBA00022882"/>
    </source>
</evidence>
<evidence type="ECO:0000256" key="2">
    <source>
        <dbReference type="ARBA" id="ARBA00022448"/>
    </source>
</evidence>
<feature type="region of interest" description="Disordered" evidence="11">
    <location>
        <begin position="986"/>
        <end position="1009"/>
    </location>
</feature>
<dbReference type="Proteomes" id="UP000002009">
    <property type="component" value="Chromosome 11"/>
</dbReference>